<feature type="domain" description="DUF4604" evidence="2">
    <location>
        <begin position="80"/>
        <end position="134"/>
    </location>
</feature>
<dbReference type="InterPro" id="IPR027911">
    <property type="entry name" value="DUF4604"/>
</dbReference>
<dbReference type="Proteomes" id="UP000018936">
    <property type="component" value="Unassembled WGS sequence"/>
</dbReference>
<dbReference type="OrthoDB" id="10043580at2759"/>
<dbReference type="Pfam" id="PF15377">
    <property type="entry name" value="DUF4604"/>
    <property type="match status" value="1"/>
</dbReference>
<proteinExistence type="predicted"/>
<evidence type="ECO:0000259" key="2">
    <source>
        <dbReference type="Pfam" id="PF15377"/>
    </source>
</evidence>
<dbReference type="PANTHER" id="PTHR31195:SF2">
    <property type="entry name" value="GEO02494P1"/>
    <property type="match status" value="1"/>
</dbReference>
<dbReference type="InterPro" id="IPR040219">
    <property type="entry name" value="KIAA1143-like"/>
</dbReference>
<comment type="caution">
    <text evidence="3">The sequence shown here is derived from an EMBL/GenBank/DDBJ whole genome shotgun (WGS) entry which is preliminary data.</text>
</comment>
<keyword evidence="4" id="KW-1185">Reference proteome</keyword>
<dbReference type="EMBL" id="AZIM01005546">
    <property type="protein sequence ID" value="ETE59480.1"/>
    <property type="molecule type" value="Genomic_DNA"/>
</dbReference>
<accession>V8NBN3</accession>
<name>V8NBN3_OPHHA</name>
<evidence type="ECO:0000313" key="3">
    <source>
        <dbReference type="EMBL" id="ETE59480.1"/>
    </source>
</evidence>
<feature type="region of interest" description="Disordered" evidence="1">
    <location>
        <begin position="79"/>
        <end position="118"/>
    </location>
</feature>
<feature type="non-terminal residue" evidence="3">
    <location>
        <position position="1"/>
    </location>
</feature>
<dbReference type="AlphaFoldDB" id="V8NBN3"/>
<protein>
    <recommendedName>
        <fullName evidence="2">DUF4604 domain-containing protein</fullName>
    </recommendedName>
</protein>
<dbReference type="PANTHER" id="PTHR31195">
    <property type="entry name" value="GEO02494P1"/>
    <property type="match status" value="1"/>
</dbReference>
<evidence type="ECO:0000313" key="4">
    <source>
        <dbReference type="Proteomes" id="UP000018936"/>
    </source>
</evidence>
<feature type="compositionally biased region" description="Acidic residues" evidence="1">
    <location>
        <begin position="100"/>
        <end position="112"/>
    </location>
</feature>
<organism evidence="3 4">
    <name type="scientific">Ophiophagus hannah</name>
    <name type="common">King cobra</name>
    <name type="synonym">Naja hannah</name>
    <dbReference type="NCBI Taxonomy" id="8665"/>
    <lineage>
        <taxon>Eukaryota</taxon>
        <taxon>Metazoa</taxon>
        <taxon>Chordata</taxon>
        <taxon>Craniata</taxon>
        <taxon>Vertebrata</taxon>
        <taxon>Euteleostomi</taxon>
        <taxon>Lepidosauria</taxon>
        <taxon>Squamata</taxon>
        <taxon>Bifurcata</taxon>
        <taxon>Unidentata</taxon>
        <taxon>Episquamata</taxon>
        <taxon>Toxicofera</taxon>
        <taxon>Serpentes</taxon>
        <taxon>Colubroidea</taxon>
        <taxon>Elapidae</taxon>
        <taxon>Elapinae</taxon>
        <taxon>Ophiophagus</taxon>
    </lineage>
</organism>
<evidence type="ECO:0000256" key="1">
    <source>
        <dbReference type="SAM" id="MobiDB-lite"/>
    </source>
</evidence>
<sequence>MQRFADLLLPRLVAVTASESGGECIKLAEFTFGFMNPTSVPSPFSADVHNGALFKLGAQEASAFCAEAKVRATIGKQGKEVAESSSSHVTCAERKQLPAPEDDSGSDKEDEQPQVIVLKKGDLTAEEVAKIKKEIKEVT</sequence>
<feature type="non-terminal residue" evidence="3">
    <location>
        <position position="139"/>
    </location>
</feature>
<gene>
    <name evidence="3" type="ORF">L345_14790</name>
</gene>
<reference evidence="3 4" key="1">
    <citation type="journal article" date="2013" name="Proc. Natl. Acad. Sci. U.S.A.">
        <title>The king cobra genome reveals dynamic gene evolution and adaptation in the snake venom system.</title>
        <authorList>
            <person name="Vonk F.J."/>
            <person name="Casewell N.R."/>
            <person name="Henkel C.V."/>
            <person name="Heimberg A.M."/>
            <person name="Jansen H.J."/>
            <person name="McCleary R.J."/>
            <person name="Kerkkamp H.M."/>
            <person name="Vos R.A."/>
            <person name="Guerreiro I."/>
            <person name="Calvete J.J."/>
            <person name="Wuster W."/>
            <person name="Woods A.E."/>
            <person name="Logan J.M."/>
            <person name="Harrison R.A."/>
            <person name="Castoe T.A."/>
            <person name="de Koning A.P."/>
            <person name="Pollock D.D."/>
            <person name="Yandell M."/>
            <person name="Calderon D."/>
            <person name="Renjifo C."/>
            <person name="Currier R.B."/>
            <person name="Salgado D."/>
            <person name="Pla D."/>
            <person name="Sanz L."/>
            <person name="Hyder A.S."/>
            <person name="Ribeiro J.M."/>
            <person name="Arntzen J.W."/>
            <person name="van den Thillart G.E."/>
            <person name="Boetzer M."/>
            <person name="Pirovano W."/>
            <person name="Dirks R.P."/>
            <person name="Spaink H.P."/>
            <person name="Duboule D."/>
            <person name="McGlinn E."/>
            <person name="Kini R.M."/>
            <person name="Richardson M.K."/>
        </authorList>
    </citation>
    <scope>NUCLEOTIDE SEQUENCE</scope>
    <source>
        <tissue evidence="3">Blood</tissue>
    </source>
</reference>